<name>A0A3D3R5X5_9PLAN</name>
<dbReference type="Proteomes" id="UP000263642">
    <property type="component" value="Unassembled WGS sequence"/>
</dbReference>
<gene>
    <name evidence="2" type="ORF">DIT97_14300</name>
</gene>
<protein>
    <submittedName>
        <fullName evidence="2">Uncharacterized protein</fullName>
    </submittedName>
</protein>
<feature type="region of interest" description="Disordered" evidence="1">
    <location>
        <begin position="101"/>
        <end position="134"/>
    </location>
</feature>
<organism evidence="2 3">
    <name type="scientific">Gimesia maris</name>
    <dbReference type="NCBI Taxonomy" id="122"/>
    <lineage>
        <taxon>Bacteria</taxon>
        <taxon>Pseudomonadati</taxon>
        <taxon>Planctomycetota</taxon>
        <taxon>Planctomycetia</taxon>
        <taxon>Planctomycetales</taxon>
        <taxon>Planctomycetaceae</taxon>
        <taxon>Gimesia</taxon>
    </lineage>
</organism>
<comment type="caution">
    <text evidence="2">The sequence shown here is derived from an EMBL/GenBank/DDBJ whole genome shotgun (WGS) entry which is preliminary data.</text>
</comment>
<accession>A0A3D3R5X5</accession>
<dbReference type="AlphaFoldDB" id="A0A3D3R5X5"/>
<evidence type="ECO:0000313" key="3">
    <source>
        <dbReference type="Proteomes" id="UP000263642"/>
    </source>
</evidence>
<proteinExistence type="predicted"/>
<reference evidence="2 3" key="1">
    <citation type="journal article" date="2018" name="Nat. Biotechnol.">
        <title>A standardized bacterial taxonomy based on genome phylogeny substantially revises the tree of life.</title>
        <authorList>
            <person name="Parks D.H."/>
            <person name="Chuvochina M."/>
            <person name="Waite D.W."/>
            <person name="Rinke C."/>
            <person name="Skarshewski A."/>
            <person name="Chaumeil P.A."/>
            <person name="Hugenholtz P."/>
        </authorList>
    </citation>
    <scope>NUCLEOTIDE SEQUENCE [LARGE SCALE GENOMIC DNA]</scope>
    <source>
        <strain evidence="2">UBA9375</strain>
    </source>
</reference>
<feature type="region of interest" description="Disordered" evidence="1">
    <location>
        <begin position="212"/>
        <end position="236"/>
    </location>
</feature>
<evidence type="ECO:0000256" key="1">
    <source>
        <dbReference type="SAM" id="MobiDB-lite"/>
    </source>
</evidence>
<sequence>MTVDSYRVLISILTTKTGLDLNFGIFHVFHISPGNTGQVVRQHSDQSLFTQNQLDAIRSLGMKLWNSAFLVLSLPTLLYSNETFVKIQGVKGNQIALIKDTTGGGDRGMRSGKGTTPPGQQRGRRGRRGNSTSMQPRIITVPANVKITSAMRERRTFDFRVGTELAGGLKHRVFQEMKTPLSARIVSQNNRIIEINVIISETDINQSSTTANGKTIIAVRPKRPPKKRPSEAGKSK</sequence>
<feature type="compositionally biased region" description="Low complexity" evidence="1">
    <location>
        <begin position="112"/>
        <end position="121"/>
    </location>
</feature>
<evidence type="ECO:0000313" key="2">
    <source>
        <dbReference type="EMBL" id="HCO24149.1"/>
    </source>
</evidence>
<dbReference type="EMBL" id="DQAY01000081">
    <property type="protein sequence ID" value="HCO24149.1"/>
    <property type="molecule type" value="Genomic_DNA"/>
</dbReference>